<evidence type="ECO:0000313" key="3">
    <source>
        <dbReference type="Proteomes" id="UP000235392"/>
    </source>
</evidence>
<gene>
    <name evidence="2" type="ORF">PCASD_26811</name>
</gene>
<feature type="signal peptide" evidence="1">
    <location>
        <begin position="1"/>
        <end position="27"/>
    </location>
</feature>
<protein>
    <submittedName>
        <fullName evidence="2">Uncharacterized protein</fullName>
    </submittedName>
</protein>
<evidence type="ECO:0000313" key="2">
    <source>
        <dbReference type="EMBL" id="PLW13590.1"/>
    </source>
</evidence>
<dbReference type="AlphaFoldDB" id="A0A2N5SK10"/>
<sequence length="55" mass="6449">MALRRWCRGGAINLIVGWCFLTQSLVGIQEAFLEEEAKMFEVENLWVFVFAKLKR</sequence>
<proteinExistence type="predicted"/>
<feature type="chain" id="PRO_5014613629" evidence="1">
    <location>
        <begin position="28"/>
        <end position="55"/>
    </location>
</feature>
<comment type="caution">
    <text evidence="2">The sequence shown here is derived from an EMBL/GenBank/DDBJ whole genome shotgun (WGS) entry which is preliminary data.</text>
</comment>
<dbReference type="EMBL" id="PGCI01000847">
    <property type="protein sequence ID" value="PLW13590.1"/>
    <property type="molecule type" value="Genomic_DNA"/>
</dbReference>
<keyword evidence="1" id="KW-0732">Signal</keyword>
<name>A0A2N5SK10_9BASI</name>
<reference evidence="2 3" key="1">
    <citation type="submission" date="2017-11" db="EMBL/GenBank/DDBJ databases">
        <title>De novo assembly and phasing of dikaryotic genomes from two isolates of Puccinia coronata f. sp. avenae, the causal agent of oat crown rust.</title>
        <authorList>
            <person name="Miller M.E."/>
            <person name="Zhang Y."/>
            <person name="Omidvar V."/>
            <person name="Sperschneider J."/>
            <person name="Schwessinger B."/>
            <person name="Raley C."/>
            <person name="Palmer J.M."/>
            <person name="Garnica D."/>
            <person name="Upadhyaya N."/>
            <person name="Rathjen J."/>
            <person name="Taylor J.M."/>
            <person name="Park R.F."/>
            <person name="Dodds P.N."/>
            <person name="Hirsch C.D."/>
            <person name="Kianian S.F."/>
            <person name="Figueroa M."/>
        </authorList>
    </citation>
    <scope>NUCLEOTIDE SEQUENCE [LARGE SCALE GENOMIC DNA]</scope>
    <source>
        <strain evidence="2">12SD80</strain>
    </source>
</reference>
<organism evidence="2 3">
    <name type="scientific">Puccinia coronata f. sp. avenae</name>
    <dbReference type="NCBI Taxonomy" id="200324"/>
    <lineage>
        <taxon>Eukaryota</taxon>
        <taxon>Fungi</taxon>
        <taxon>Dikarya</taxon>
        <taxon>Basidiomycota</taxon>
        <taxon>Pucciniomycotina</taxon>
        <taxon>Pucciniomycetes</taxon>
        <taxon>Pucciniales</taxon>
        <taxon>Pucciniaceae</taxon>
        <taxon>Puccinia</taxon>
    </lineage>
</organism>
<evidence type="ECO:0000256" key="1">
    <source>
        <dbReference type="SAM" id="SignalP"/>
    </source>
</evidence>
<accession>A0A2N5SK10</accession>
<dbReference type="Proteomes" id="UP000235392">
    <property type="component" value="Unassembled WGS sequence"/>
</dbReference>